<name>A0A0C9XUL4_9AGAM</name>
<gene>
    <name evidence="1" type="ORF">PISMIDRAFT_686742</name>
</gene>
<dbReference type="EMBL" id="KN833868">
    <property type="protein sequence ID" value="KIK16060.1"/>
    <property type="molecule type" value="Genomic_DNA"/>
</dbReference>
<evidence type="ECO:0000313" key="1">
    <source>
        <dbReference type="EMBL" id="KIK16060.1"/>
    </source>
</evidence>
<dbReference type="HOGENOM" id="CLU_3015066_0_0_1"/>
<accession>A0A0C9XUL4</accession>
<dbReference type="Proteomes" id="UP000054018">
    <property type="component" value="Unassembled WGS sequence"/>
</dbReference>
<dbReference type="AlphaFoldDB" id="A0A0C9XUL4"/>
<keyword evidence="2" id="KW-1185">Reference proteome</keyword>
<reference evidence="1 2" key="1">
    <citation type="submission" date="2014-04" db="EMBL/GenBank/DDBJ databases">
        <authorList>
            <consortium name="DOE Joint Genome Institute"/>
            <person name="Kuo A."/>
            <person name="Kohler A."/>
            <person name="Costa M.D."/>
            <person name="Nagy L.G."/>
            <person name="Floudas D."/>
            <person name="Copeland A."/>
            <person name="Barry K.W."/>
            <person name="Cichocki N."/>
            <person name="Veneault-Fourrey C."/>
            <person name="LaButti K."/>
            <person name="Lindquist E.A."/>
            <person name="Lipzen A."/>
            <person name="Lundell T."/>
            <person name="Morin E."/>
            <person name="Murat C."/>
            <person name="Sun H."/>
            <person name="Tunlid A."/>
            <person name="Henrissat B."/>
            <person name="Grigoriev I.V."/>
            <person name="Hibbett D.S."/>
            <person name="Martin F."/>
            <person name="Nordberg H.P."/>
            <person name="Cantor M.N."/>
            <person name="Hua S.X."/>
        </authorList>
    </citation>
    <scope>NUCLEOTIDE SEQUENCE [LARGE SCALE GENOMIC DNA]</scope>
    <source>
        <strain evidence="1 2">441</strain>
    </source>
</reference>
<evidence type="ECO:0000313" key="2">
    <source>
        <dbReference type="Proteomes" id="UP000054018"/>
    </source>
</evidence>
<sequence>MARCFPYFEHGATVLCGRLQRSSLCTPSVDLIMARRFVSTCRIVGTLPVIGFLPLL</sequence>
<organism evidence="1 2">
    <name type="scientific">Pisolithus microcarpus 441</name>
    <dbReference type="NCBI Taxonomy" id="765257"/>
    <lineage>
        <taxon>Eukaryota</taxon>
        <taxon>Fungi</taxon>
        <taxon>Dikarya</taxon>
        <taxon>Basidiomycota</taxon>
        <taxon>Agaricomycotina</taxon>
        <taxon>Agaricomycetes</taxon>
        <taxon>Agaricomycetidae</taxon>
        <taxon>Boletales</taxon>
        <taxon>Sclerodermatineae</taxon>
        <taxon>Pisolithaceae</taxon>
        <taxon>Pisolithus</taxon>
    </lineage>
</organism>
<reference evidence="2" key="2">
    <citation type="submission" date="2015-01" db="EMBL/GenBank/DDBJ databases">
        <title>Evolutionary Origins and Diversification of the Mycorrhizal Mutualists.</title>
        <authorList>
            <consortium name="DOE Joint Genome Institute"/>
            <consortium name="Mycorrhizal Genomics Consortium"/>
            <person name="Kohler A."/>
            <person name="Kuo A."/>
            <person name="Nagy L.G."/>
            <person name="Floudas D."/>
            <person name="Copeland A."/>
            <person name="Barry K.W."/>
            <person name="Cichocki N."/>
            <person name="Veneault-Fourrey C."/>
            <person name="LaButti K."/>
            <person name="Lindquist E.A."/>
            <person name="Lipzen A."/>
            <person name="Lundell T."/>
            <person name="Morin E."/>
            <person name="Murat C."/>
            <person name="Riley R."/>
            <person name="Ohm R."/>
            <person name="Sun H."/>
            <person name="Tunlid A."/>
            <person name="Henrissat B."/>
            <person name="Grigoriev I.V."/>
            <person name="Hibbett D.S."/>
            <person name="Martin F."/>
        </authorList>
    </citation>
    <scope>NUCLEOTIDE SEQUENCE [LARGE SCALE GENOMIC DNA]</scope>
    <source>
        <strain evidence="2">441</strain>
    </source>
</reference>
<proteinExistence type="predicted"/>
<protein>
    <submittedName>
        <fullName evidence="1">Uncharacterized protein</fullName>
    </submittedName>
</protein>